<evidence type="ECO:0000256" key="1">
    <source>
        <dbReference type="ARBA" id="ARBA00022737"/>
    </source>
</evidence>
<dbReference type="OrthoDB" id="191399at2759"/>
<dbReference type="InterPro" id="IPR002110">
    <property type="entry name" value="Ankyrin_rpt"/>
</dbReference>
<evidence type="ECO:0000256" key="4">
    <source>
        <dbReference type="SAM" id="MobiDB-lite"/>
    </source>
</evidence>
<reference evidence="5" key="1">
    <citation type="submission" date="2022-07" db="EMBL/GenBank/DDBJ databases">
        <title>Genome analysis of Parmales, a sister group of diatoms, reveals the evolutionary specialization of diatoms from phago-mixotrophs to photoautotrophs.</title>
        <authorList>
            <person name="Ban H."/>
            <person name="Sato S."/>
            <person name="Yoshikawa S."/>
            <person name="Kazumasa Y."/>
            <person name="Nakamura Y."/>
            <person name="Ichinomiya M."/>
            <person name="Saitoh K."/>
            <person name="Sato N."/>
            <person name="Blanc-Mathieu R."/>
            <person name="Endo H."/>
            <person name="Kuwata A."/>
            <person name="Ogata H."/>
        </authorList>
    </citation>
    <scope>NUCLEOTIDE SEQUENCE</scope>
</reference>
<dbReference type="Pfam" id="PF12796">
    <property type="entry name" value="Ank_2"/>
    <property type="match status" value="2"/>
</dbReference>
<feature type="repeat" description="ANK" evidence="3">
    <location>
        <begin position="210"/>
        <end position="242"/>
    </location>
</feature>
<gene>
    <name evidence="5" type="ORF">TrRE_jg2219</name>
</gene>
<keyword evidence="1" id="KW-0677">Repeat</keyword>
<dbReference type="Pfam" id="PF00023">
    <property type="entry name" value="Ank"/>
    <property type="match status" value="1"/>
</dbReference>
<dbReference type="Proteomes" id="UP001165082">
    <property type="component" value="Unassembled WGS sequence"/>
</dbReference>
<dbReference type="Gene3D" id="1.25.40.20">
    <property type="entry name" value="Ankyrin repeat-containing domain"/>
    <property type="match status" value="1"/>
</dbReference>
<proteinExistence type="predicted"/>
<dbReference type="PROSITE" id="PS50088">
    <property type="entry name" value="ANK_REPEAT"/>
    <property type="match status" value="4"/>
</dbReference>
<evidence type="ECO:0000313" key="6">
    <source>
        <dbReference type="Proteomes" id="UP001165082"/>
    </source>
</evidence>
<dbReference type="SMART" id="SM00248">
    <property type="entry name" value="ANK"/>
    <property type="match status" value="6"/>
</dbReference>
<dbReference type="PANTHER" id="PTHR24198:SF165">
    <property type="entry name" value="ANKYRIN REPEAT-CONTAINING PROTEIN-RELATED"/>
    <property type="match status" value="1"/>
</dbReference>
<dbReference type="EMBL" id="BRXZ01003597">
    <property type="protein sequence ID" value="GMH58082.1"/>
    <property type="molecule type" value="Genomic_DNA"/>
</dbReference>
<evidence type="ECO:0000256" key="3">
    <source>
        <dbReference type="PROSITE-ProRule" id="PRU00023"/>
    </source>
</evidence>
<feature type="region of interest" description="Disordered" evidence="4">
    <location>
        <begin position="1"/>
        <end position="31"/>
    </location>
</feature>
<sequence>MVVTFEGEGSSVGLDNGDEPESPSSPEWGESISENDSMYYRHLLIEFAQKNDSEGVLDILEKGKSIKGLSDTKDEDQEYSVLHHAAFRGHFGICKILIDDGCDIIAVDKFKKTAAHLAIQGGYDDIVTYMLERVHPLNFPRQAKLTLVQLASSYGRPNVLKMLAARGANINERNEIGETPLHLATKNNRLESVRMLVNLGADLNTQIDKVGHTPLHYTCMYGLTAASMILLEAGADAHIPDTTRLGRTPLETAKDGGYRPLFNLLLDAEMNIRAEREEKETLEEMNRTRGHEALMVKYDALKKSNVTLGKDLKQRRADDKLMEEEITKRLSLGRTGGGRRSLR</sequence>
<dbReference type="PANTHER" id="PTHR24198">
    <property type="entry name" value="ANKYRIN REPEAT AND PROTEIN KINASE DOMAIN-CONTAINING PROTEIN"/>
    <property type="match status" value="1"/>
</dbReference>
<keyword evidence="6" id="KW-1185">Reference proteome</keyword>
<dbReference type="SUPFAM" id="SSF48403">
    <property type="entry name" value="Ankyrin repeat"/>
    <property type="match status" value="1"/>
</dbReference>
<protein>
    <submittedName>
        <fullName evidence="5">Uncharacterized protein</fullName>
    </submittedName>
</protein>
<accession>A0A9W7DWX4</accession>
<name>A0A9W7DWX4_9STRA</name>
<feature type="compositionally biased region" description="Low complexity" evidence="4">
    <location>
        <begin position="22"/>
        <end position="31"/>
    </location>
</feature>
<evidence type="ECO:0000313" key="5">
    <source>
        <dbReference type="EMBL" id="GMH58082.1"/>
    </source>
</evidence>
<dbReference type="PROSITE" id="PS50297">
    <property type="entry name" value="ANK_REP_REGION"/>
    <property type="match status" value="3"/>
</dbReference>
<feature type="repeat" description="ANK" evidence="3">
    <location>
        <begin position="176"/>
        <end position="208"/>
    </location>
</feature>
<evidence type="ECO:0000256" key="2">
    <source>
        <dbReference type="ARBA" id="ARBA00023043"/>
    </source>
</evidence>
<feature type="repeat" description="ANK" evidence="3">
    <location>
        <begin position="143"/>
        <end position="175"/>
    </location>
</feature>
<dbReference type="AlphaFoldDB" id="A0A9W7DWX4"/>
<keyword evidence="2 3" id="KW-0040">ANK repeat</keyword>
<organism evidence="5 6">
    <name type="scientific">Triparma retinervis</name>
    <dbReference type="NCBI Taxonomy" id="2557542"/>
    <lineage>
        <taxon>Eukaryota</taxon>
        <taxon>Sar</taxon>
        <taxon>Stramenopiles</taxon>
        <taxon>Ochrophyta</taxon>
        <taxon>Bolidophyceae</taxon>
        <taxon>Parmales</taxon>
        <taxon>Triparmaceae</taxon>
        <taxon>Triparma</taxon>
    </lineage>
</organism>
<comment type="caution">
    <text evidence="5">The sequence shown here is derived from an EMBL/GenBank/DDBJ whole genome shotgun (WGS) entry which is preliminary data.</text>
</comment>
<feature type="repeat" description="ANK" evidence="3">
    <location>
        <begin position="77"/>
        <end position="109"/>
    </location>
</feature>
<dbReference type="InterPro" id="IPR036770">
    <property type="entry name" value="Ankyrin_rpt-contain_sf"/>
</dbReference>